<accession>A0A7W4JR52</accession>
<evidence type="ECO:0000313" key="1">
    <source>
        <dbReference type="EMBL" id="MBB2189400.1"/>
    </source>
</evidence>
<proteinExistence type="predicted"/>
<keyword evidence="2" id="KW-1185">Reference proteome</keyword>
<name>A0A7W4JR52_9PROT</name>
<dbReference type="Proteomes" id="UP000555756">
    <property type="component" value="Unassembled WGS sequence"/>
</dbReference>
<evidence type="ECO:0000313" key="2">
    <source>
        <dbReference type="Proteomes" id="UP000555756"/>
    </source>
</evidence>
<sequence>MSHNYAMPLTPERRLARLMARIPDDWAVRIEKVADADAVLRWRAAVGLPDAPPQWSAFHDTMPDALEAAWKAARAGRSDVSQGGRPIG</sequence>
<reference evidence="1 2" key="1">
    <citation type="submission" date="2020-04" db="EMBL/GenBank/DDBJ databases">
        <title>Description of novel Gluconacetobacter.</title>
        <authorList>
            <person name="Sombolestani A."/>
        </authorList>
    </citation>
    <scope>NUCLEOTIDE SEQUENCE [LARGE SCALE GENOMIC DNA]</scope>
    <source>
        <strain evidence="1 2">LMG 21311</strain>
    </source>
</reference>
<dbReference type="RefSeq" id="WP_183118558.1">
    <property type="nucleotide sequence ID" value="NZ_JABEQF010000003.1"/>
</dbReference>
<protein>
    <submittedName>
        <fullName evidence="1">Uncharacterized protein</fullName>
    </submittedName>
</protein>
<dbReference type="EMBL" id="JABEQF010000003">
    <property type="protein sequence ID" value="MBB2189400.1"/>
    <property type="molecule type" value="Genomic_DNA"/>
</dbReference>
<comment type="caution">
    <text evidence="1">The sequence shown here is derived from an EMBL/GenBank/DDBJ whole genome shotgun (WGS) entry which is preliminary data.</text>
</comment>
<gene>
    <name evidence="1" type="ORF">HLH34_05405</name>
</gene>
<organism evidence="1 2">
    <name type="scientific">Gluconacetobacter azotocaptans</name>
    <dbReference type="NCBI Taxonomy" id="142834"/>
    <lineage>
        <taxon>Bacteria</taxon>
        <taxon>Pseudomonadati</taxon>
        <taxon>Pseudomonadota</taxon>
        <taxon>Alphaproteobacteria</taxon>
        <taxon>Acetobacterales</taxon>
        <taxon>Acetobacteraceae</taxon>
        <taxon>Gluconacetobacter</taxon>
    </lineage>
</organism>
<dbReference type="AlphaFoldDB" id="A0A7W4JR52"/>